<accession>A0ABS7ZVV7</accession>
<dbReference type="Pfam" id="PF18421">
    <property type="entry name" value="Peptidase_M23_N"/>
    <property type="match status" value="1"/>
</dbReference>
<feature type="domain" description="Peptidase family M23 N-terminal" evidence="2">
    <location>
        <begin position="37"/>
        <end position="106"/>
    </location>
</feature>
<evidence type="ECO:0000313" key="4">
    <source>
        <dbReference type="Proteomes" id="UP000714380"/>
    </source>
</evidence>
<dbReference type="PANTHER" id="PTHR21666">
    <property type="entry name" value="PEPTIDASE-RELATED"/>
    <property type="match status" value="1"/>
</dbReference>
<dbReference type="Pfam" id="PF01551">
    <property type="entry name" value="Peptidase_M23"/>
    <property type="match status" value="1"/>
</dbReference>
<sequence length="291" mass="31097">MIELLQNVLNFALSFFAAGTLHTASPAPADSALPIPHPVPGGIALVEAGYGLQPPRVTFNGSPVFTVRPSTDSQWIAVVGIPLSQAPGSATVKNGNREYTFEIQSKAYPEQHLTVQKKHVNPSAEQLQRIRRESAAMNAIYTSFTEGHGWSPMAWPVNGPLSSEFGLRRFFNGEERRPHSGLDIAVPTGTPILAPADGTVVLTGDYFFNGKTVFVDHGQGLISMFCHLDSIEVSKGEQVTAGDRLARSGSTGRATGPHLHWTVSLNNARINPLLILSPAISPAFSGVPDNG</sequence>
<protein>
    <submittedName>
        <fullName evidence="3">Peptidoglycan DD-metalloendopeptidase family protein</fullName>
    </submittedName>
</protein>
<dbReference type="Proteomes" id="UP000714380">
    <property type="component" value="Unassembled WGS sequence"/>
</dbReference>
<dbReference type="Gene3D" id="2.70.70.10">
    <property type="entry name" value="Glucose Permease (Domain IIA)"/>
    <property type="match status" value="1"/>
</dbReference>
<dbReference type="CDD" id="cd12797">
    <property type="entry name" value="M23_peptidase"/>
    <property type="match status" value="1"/>
</dbReference>
<comment type="caution">
    <text evidence="3">The sequence shown here is derived from an EMBL/GenBank/DDBJ whole genome shotgun (WGS) entry which is preliminary data.</text>
</comment>
<proteinExistence type="predicted"/>
<dbReference type="RefSeq" id="WP_225677024.1">
    <property type="nucleotide sequence ID" value="NZ_JAEDAH010000102.1"/>
</dbReference>
<dbReference type="SUPFAM" id="SSF51261">
    <property type="entry name" value="Duplicated hybrid motif"/>
    <property type="match status" value="1"/>
</dbReference>
<name>A0ABS7ZVV7_9GAMM</name>
<keyword evidence="4" id="KW-1185">Reference proteome</keyword>
<evidence type="ECO:0000259" key="1">
    <source>
        <dbReference type="Pfam" id="PF01551"/>
    </source>
</evidence>
<dbReference type="InterPro" id="IPR050570">
    <property type="entry name" value="Cell_wall_metabolism_enzyme"/>
</dbReference>
<dbReference type="InterPro" id="IPR016047">
    <property type="entry name" value="M23ase_b-sheet_dom"/>
</dbReference>
<gene>
    <name evidence="3" type="ORF">I9W95_16805</name>
</gene>
<dbReference type="EMBL" id="JAEDAH010000102">
    <property type="protein sequence ID" value="MCA6065258.1"/>
    <property type="molecule type" value="Genomic_DNA"/>
</dbReference>
<dbReference type="InterPro" id="IPR011055">
    <property type="entry name" value="Dup_hybrid_motif"/>
</dbReference>
<feature type="domain" description="M23ase beta-sheet core" evidence="1">
    <location>
        <begin position="178"/>
        <end position="272"/>
    </location>
</feature>
<evidence type="ECO:0000313" key="3">
    <source>
        <dbReference type="EMBL" id="MCA6065258.1"/>
    </source>
</evidence>
<dbReference type="PANTHER" id="PTHR21666:SF285">
    <property type="entry name" value="M23 FAMILY METALLOPEPTIDASE"/>
    <property type="match status" value="1"/>
</dbReference>
<organism evidence="3 4">
    <name type="scientific">Thalassolituus marinus</name>
    <dbReference type="NCBI Taxonomy" id="671053"/>
    <lineage>
        <taxon>Bacteria</taxon>
        <taxon>Pseudomonadati</taxon>
        <taxon>Pseudomonadota</taxon>
        <taxon>Gammaproteobacteria</taxon>
        <taxon>Oceanospirillales</taxon>
        <taxon>Oceanospirillaceae</taxon>
        <taxon>Thalassolituus</taxon>
    </lineage>
</organism>
<dbReference type="Gene3D" id="2.60.40.1590">
    <property type="entry name" value="Peptidoglycan hydrolase domains"/>
    <property type="match status" value="1"/>
</dbReference>
<dbReference type="InterPro" id="IPR040487">
    <property type="entry name" value="Peptidase_M23_N"/>
</dbReference>
<reference evidence="3 4" key="1">
    <citation type="submission" date="2020-12" db="EMBL/GenBank/DDBJ databases">
        <title>Novel Thalassolituus-related marine hydrocarbonoclastic bacteria mediated algae-derived hydrocarbons mineralization in twilight zone of the northern South China Sea.</title>
        <authorList>
            <person name="Dong C."/>
        </authorList>
    </citation>
    <scope>NUCLEOTIDE SEQUENCE [LARGE SCALE GENOMIC DNA]</scope>
    <source>
        <strain evidence="3 4">IMCC1826</strain>
    </source>
</reference>
<evidence type="ECO:0000259" key="2">
    <source>
        <dbReference type="Pfam" id="PF18421"/>
    </source>
</evidence>